<keyword evidence="4" id="KW-1185">Reference proteome</keyword>
<feature type="domain" description="Methyltransferase" evidence="2">
    <location>
        <begin position="78"/>
        <end position="168"/>
    </location>
</feature>
<dbReference type="AlphaFoldDB" id="A0A7W7V8I4"/>
<dbReference type="Proteomes" id="UP000579523">
    <property type="component" value="Unassembled WGS sequence"/>
</dbReference>
<proteinExistence type="predicted"/>
<evidence type="ECO:0000313" key="4">
    <source>
        <dbReference type="Proteomes" id="UP000579523"/>
    </source>
</evidence>
<evidence type="ECO:0000259" key="2">
    <source>
        <dbReference type="Pfam" id="PF13649"/>
    </source>
</evidence>
<dbReference type="RefSeq" id="WP_184825499.1">
    <property type="nucleotide sequence ID" value="NZ_BMTI01000018.1"/>
</dbReference>
<protein>
    <recommendedName>
        <fullName evidence="2">Methyltransferase domain-containing protein</fullName>
    </recommendedName>
</protein>
<evidence type="ECO:0000313" key="3">
    <source>
        <dbReference type="EMBL" id="MBB4901198.1"/>
    </source>
</evidence>
<dbReference type="EMBL" id="JACHJI010000010">
    <property type="protein sequence ID" value="MBB4901198.1"/>
    <property type="molecule type" value="Genomic_DNA"/>
</dbReference>
<dbReference type="InterPro" id="IPR029063">
    <property type="entry name" value="SAM-dependent_MTases_sf"/>
</dbReference>
<sequence>MHDGKFPRGGPGAPWWDRLYETDRAEWIDFVDHPDPRLAERARRGLRELDRFQRASLAYRTFSRLALAEVGRPREPRILELGAGRGHLAERLLRDHPTAHVTVSDISPDSVRAFRAGPLGDHPRVTARVIDATAIDAPDRSWDLAVFTMSLHHLQPAQVRMVFREGTRAAHRLLVIDAWRNPAYLAVVPLLFLLGGTAAAHDGAISLRKAYHPSALRALAADCGAPVRLRCGFHPPGYLVACAHRGAPRASGDSAAATAQDRDRPDAGPSRT</sequence>
<accession>A0A7W7V8I4</accession>
<gene>
    <name evidence="3" type="ORF">FHS37_005285</name>
</gene>
<name>A0A7W7V8I4_9ACTN</name>
<evidence type="ECO:0000256" key="1">
    <source>
        <dbReference type="SAM" id="MobiDB-lite"/>
    </source>
</evidence>
<dbReference type="Pfam" id="PF13649">
    <property type="entry name" value="Methyltransf_25"/>
    <property type="match status" value="1"/>
</dbReference>
<dbReference type="Gene3D" id="3.40.50.150">
    <property type="entry name" value="Vaccinia Virus protein VP39"/>
    <property type="match status" value="1"/>
</dbReference>
<dbReference type="CDD" id="cd02440">
    <property type="entry name" value="AdoMet_MTases"/>
    <property type="match status" value="1"/>
</dbReference>
<comment type="caution">
    <text evidence="3">The sequence shown here is derived from an EMBL/GenBank/DDBJ whole genome shotgun (WGS) entry which is preliminary data.</text>
</comment>
<dbReference type="SUPFAM" id="SSF53335">
    <property type="entry name" value="S-adenosyl-L-methionine-dependent methyltransferases"/>
    <property type="match status" value="1"/>
</dbReference>
<dbReference type="GO" id="GO:0008168">
    <property type="term" value="F:methyltransferase activity"/>
    <property type="evidence" value="ECO:0007669"/>
    <property type="project" value="UniProtKB-ARBA"/>
</dbReference>
<feature type="region of interest" description="Disordered" evidence="1">
    <location>
        <begin position="249"/>
        <end position="272"/>
    </location>
</feature>
<organism evidence="3 4">
    <name type="scientific">Streptomyces griseomycini</name>
    <dbReference type="NCBI Taxonomy" id="66895"/>
    <lineage>
        <taxon>Bacteria</taxon>
        <taxon>Bacillati</taxon>
        <taxon>Actinomycetota</taxon>
        <taxon>Actinomycetes</taxon>
        <taxon>Kitasatosporales</taxon>
        <taxon>Streptomycetaceae</taxon>
        <taxon>Streptomyces</taxon>
    </lineage>
</organism>
<dbReference type="InterPro" id="IPR041698">
    <property type="entry name" value="Methyltransf_25"/>
</dbReference>
<reference evidence="3 4" key="1">
    <citation type="submission" date="2020-08" db="EMBL/GenBank/DDBJ databases">
        <title>Genomic Encyclopedia of Type Strains, Phase III (KMG-III): the genomes of soil and plant-associated and newly described type strains.</title>
        <authorList>
            <person name="Whitman W."/>
        </authorList>
    </citation>
    <scope>NUCLEOTIDE SEQUENCE [LARGE SCALE GENOMIC DNA]</scope>
    <source>
        <strain evidence="3 4">CECT 3273</strain>
    </source>
</reference>